<evidence type="ECO:0000313" key="11">
    <source>
        <dbReference type="EMBL" id="KAJ9698269.1"/>
    </source>
</evidence>
<feature type="compositionally biased region" description="Basic and acidic residues" evidence="9">
    <location>
        <begin position="286"/>
        <end position="302"/>
    </location>
</feature>
<dbReference type="GO" id="GO:0007623">
    <property type="term" value="P:circadian rhythm"/>
    <property type="evidence" value="ECO:0007669"/>
    <property type="project" value="UniProtKB-ARBA"/>
</dbReference>
<dbReference type="PANTHER" id="PTHR43874">
    <property type="entry name" value="TWO-COMPONENT RESPONSE REGULATOR"/>
    <property type="match status" value="1"/>
</dbReference>
<dbReference type="InterPro" id="IPR011006">
    <property type="entry name" value="CheY-like_superfamily"/>
</dbReference>
<accession>A0AA39A028</accession>
<dbReference type="SUPFAM" id="SSF52172">
    <property type="entry name" value="CheY-like"/>
    <property type="match status" value="1"/>
</dbReference>
<evidence type="ECO:0000256" key="1">
    <source>
        <dbReference type="ARBA" id="ARBA00004123"/>
    </source>
</evidence>
<proteinExistence type="inferred from homology"/>
<dbReference type="GO" id="GO:0010017">
    <property type="term" value="P:red or far-red light signaling pathway"/>
    <property type="evidence" value="ECO:0007669"/>
    <property type="project" value="UniProtKB-ARBA"/>
</dbReference>
<keyword evidence="12" id="KW-1185">Reference proteome</keyword>
<keyword evidence="3" id="KW-0902">Two-component regulatory system</keyword>
<keyword evidence="7" id="KW-0539">Nucleus</keyword>
<name>A0AA39A028_VITRO</name>
<comment type="subcellular location">
    <subcellularLocation>
        <location evidence="1">Nucleus</location>
    </subcellularLocation>
</comment>
<feature type="region of interest" description="Disordered" evidence="9">
    <location>
        <begin position="1"/>
        <end position="27"/>
    </location>
</feature>
<dbReference type="EMBL" id="JARBHA010000006">
    <property type="protein sequence ID" value="KAJ9698269.1"/>
    <property type="molecule type" value="Genomic_DNA"/>
</dbReference>
<evidence type="ECO:0000256" key="5">
    <source>
        <dbReference type="ARBA" id="ARBA00023108"/>
    </source>
</evidence>
<comment type="similarity">
    <text evidence="2">Belongs to the ARR-like family.</text>
</comment>
<evidence type="ECO:0000256" key="4">
    <source>
        <dbReference type="ARBA" id="ARBA00023015"/>
    </source>
</evidence>
<dbReference type="GO" id="GO:0005634">
    <property type="term" value="C:nucleus"/>
    <property type="evidence" value="ECO:0007669"/>
    <property type="project" value="UniProtKB-SubCell"/>
</dbReference>
<dbReference type="Pfam" id="PF00072">
    <property type="entry name" value="Response_reg"/>
    <property type="match status" value="1"/>
</dbReference>
<protein>
    <recommendedName>
        <fullName evidence="10">Response regulatory domain-containing protein</fullName>
    </recommendedName>
</protein>
<reference evidence="11 12" key="1">
    <citation type="journal article" date="2023" name="BMC Biotechnol.">
        <title>Vitis rotundifolia cv Carlos genome sequencing.</title>
        <authorList>
            <person name="Huff M."/>
            <person name="Hulse-Kemp A."/>
            <person name="Scheffler B."/>
            <person name="Youngblood R."/>
            <person name="Simpson S."/>
            <person name="Babiker E."/>
            <person name="Staton M."/>
        </authorList>
    </citation>
    <scope>NUCLEOTIDE SEQUENCE [LARGE SCALE GENOMIC DNA]</scope>
    <source>
        <tissue evidence="11">Leaf</tissue>
    </source>
</reference>
<feature type="compositionally biased region" description="Basic and acidic residues" evidence="9">
    <location>
        <begin position="14"/>
        <end position="27"/>
    </location>
</feature>
<dbReference type="GO" id="GO:0045892">
    <property type="term" value="P:negative regulation of DNA-templated transcription"/>
    <property type="evidence" value="ECO:0007669"/>
    <property type="project" value="UniProtKB-ARBA"/>
</dbReference>
<evidence type="ECO:0000256" key="3">
    <source>
        <dbReference type="ARBA" id="ARBA00023012"/>
    </source>
</evidence>
<keyword evidence="5" id="KW-0090">Biological rhythms</keyword>
<dbReference type="Gene3D" id="3.40.50.2300">
    <property type="match status" value="1"/>
</dbReference>
<evidence type="ECO:0000256" key="9">
    <source>
        <dbReference type="SAM" id="MobiDB-lite"/>
    </source>
</evidence>
<feature type="compositionally biased region" description="Polar residues" evidence="9">
    <location>
        <begin position="303"/>
        <end position="325"/>
    </location>
</feature>
<dbReference type="InterPro" id="IPR001789">
    <property type="entry name" value="Sig_transdc_resp-reg_receiver"/>
</dbReference>
<evidence type="ECO:0000256" key="6">
    <source>
        <dbReference type="ARBA" id="ARBA00023163"/>
    </source>
</evidence>
<evidence type="ECO:0000259" key="10">
    <source>
        <dbReference type="PROSITE" id="PS50110"/>
    </source>
</evidence>
<dbReference type="FunFam" id="3.40.50.2300:FF:000214">
    <property type="entry name" value="Two-component response regulator-like PRR37"/>
    <property type="match status" value="1"/>
</dbReference>
<dbReference type="InterPro" id="IPR045279">
    <property type="entry name" value="ARR-like"/>
</dbReference>
<organism evidence="11 12">
    <name type="scientific">Vitis rotundifolia</name>
    <name type="common">Muscadine grape</name>
    <dbReference type="NCBI Taxonomy" id="103349"/>
    <lineage>
        <taxon>Eukaryota</taxon>
        <taxon>Viridiplantae</taxon>
        <taxon>Streptophyta</taxon>
        <taxon>Embryophyta</taxon>
        <taxon>Tracheophyta</taxon>
        <taxon>Spermatophyta</taxon>
        <taxon>Magnoliopsida</taxon>
        <taxon>eudicotyledons</taxon>
        <taxon>Gunneridae</taxon>
        <taxon>Pentapetalae</taxon>
        <taxon>rosids</taxon>
        <taxon>Vitales</taxon>
        <taxon>Vitaceae</taxon>
        <taxon>Viteae</taxon>
        <taxon>Vitis</taxon>
    </lineage>
</organism>
<evidence type="ECO:0000313" key="12">
    <source>
        <dbReference type="Proteomes" id="UP001168098"/>
    </source>
</evidence>
<dbReference type="PANTHER" id="PTHR43874:SF117">
    <property type="entry name" value="TWO-COMPONENT RESPONSE REGULATOR-LIKE APRR3"/>
    <property type="match status" value="1"/>
</dbReference>
<feature type="region of interest" description="Disordered" evidence="9">
    <location>
        <begin position="280"/>
        <end position="325"/>
    </location>
</feature>
<keyword evidence="6" id="KW-0804">Transcription</keyword>
<dbReference type="GO" id="GO:0009736">
    <property type="term" value="P:cytokinin-activated signaling pathway"/>
    <property type="evidence" value="ECO:0007669"/>
    <property type="project" value="InterPro"/>
</dbReference>
<dbReference type="Proteomes" id="UP001168098">
    <property type="component" value="Unassembled WGS sequence"/>
</dbReference>
<evidence type="ECO:0000256" key="8">
    <source>
        <dbReference type="PROSITE-ProRule" id="PRU00169"/>
    </source>
</evidence>
<evidence type="ECO:0000256" key="7">
    <source>
        <dbReference type="ARBA" id="ARBA00023242"/>
    </source>
</evidence>
<keyword evidence="4" id="KW-0805">Transcription regulation</keyword>
<dbReference type="PROSITE" id="PS50110">
    <property type="entry name" value="RESPONSE_REGULATORY"/>
    <property type="match status" value="1"/>
</dbReference>
<dbReference type="SMART" id="SM00448">
    <property type="entry name" value="REC"/>
    <property type="match status" value="1"/>
</dbReference>
<feature type="domain" description="Response regulatory" evidence="10">
    <location>
        <begin position="63"/>
        <end position="181"/>
    </location>
</feature>
<dbReference type="GO" id="GO:0000160">
    <property type="term" value="P:phosphorelay signal transduction system"/>
    <property type="evidence" value="ECO:0007669"/>
    <property type="project" value="UniProtKB-KW"/>
</dbReference>
<gene>
    <name evidence="11" type="ORF">PVL29_007379</name>
</gene>
<sequence>MAGEGQGLGSSSSDEPRSNEIIEDANKGSEEAIQVHGGLQNLQQQSQGPEIHWERFLPIRSLKVLLVENDDSTRHVVTALLRNCSYEVTAVANGFQAWKILEDLTNHIDIVLTEVVMPLISGIGLLCKIMSHKTFKNIPVIMMSSHDSMGIVFKCLSKGAVDFLVKPIRKNELKNLWQHVWRRCHSSSWTKRAAEVDSPQPLSPLDQLADAPDSICAQAIHTKPGTLSNQWVHVIETKACQGRDEQPDNIAMGRDLELGVATNPAVQLEYQHEKFSTYPTCKRQNKLPESDSKPFDKGHLEHNSASANCTDPQVESRTFENPNGLSDVSQIKDKGSCETRELPPLDLSLKKLRGAGDVGACVHDDHSILRHSDLSAFSKYNTASSANQVKFHSISDSRYLLFLGLCYSMISTISSCSKLMHTTL</sequence>
<dbReference type="AlphaFoldDB" id="A0AA39A028"/>
<dbReference type="CDD" id="cd17582">
    <property type="entry name" value="psREC_PRR"/>
    <property type="match status" value="1"/>
</dbReference>
<comment type="caution">
    <text evidence="8">Lacks conserved residue(s) required for the propagation of feature annotation.</text>
</comment>
<evidence type="ECO:0000256" key="2">
    <source>
        <dbReference type="ARBA" id="ARBA00010330"/>
    </source>
</evidence>
<comment type="caution">
    <text evidence="11">The sequence shown here is derived from an EMBL/GenBank/DDBJ whole genome shotgun (WGS) entry which is preliminary data.</text>
</comment>